<feature type="domain" description="Ig-like" evidence="26">
    <location>
        <begin position="2352"/>
        <end position="2419"/>
    </location>
</feature>
<feature type="domain" description="DH" evidence="24">
    <location>
        <begin position="4608"/>
        <end position="4793"/>
    </location>
</feature>
<dbReference type="FunFam" id="2.60.40.10:FF:000866">
    <property type="entry name" value="Obscurin, cytoskeletal calmodulin and titin-interacting RhoGEF"/>
    <property type="match status" value="1"/>
</dbReference>
<feature type="domain" description="Fibronectin type-III" evidence="27">
    <location>
        <begin position="3508"/>
        <end position="3603"/>
    </location>
</feature>
<evidence type="ECO:0000256" key="1">
    <source>
        <dbReference type="ARBA" id="ARBA00001946"/>
    </source>
</evidence>
<evidence type="ECO:0000313" key="29">
    <source>
        <dbReference type="Proteomes" id="UP000289886"/>
    </source>
</evidence>
<feature type="domain" description="Ig-like" evidence="26">
    <location>
        <begin position="5016"/>
        <end position="5098"/>
    </location>
</feature>
<evidence type="ECO:0000256" key="19">
    <source>
        <dbReference type="ARBA" id="ARBA00023319"/>
    </source>
</evidence>
<keyword evidence="10" id="KW-0479">Metal-binding</keyword>
<dbReference type="GO" id="GO:0005085">
    <property type="term" value="F:guanyl-nucleotide exchange factor activity"/>
    <property type="evidence" value="ECO:0007669"/>
    <property type="project" value="InterPro"/>
</dbReference>
<feature type="domain" description="Ig-like" evidence="26">
    <location>
        <begin position="4229"/>
        <end position="4318"/>
    </location>
</feature>
<feature type="domain" description="Ig-like" evidence="26">
    <location>
        <begin position="3054"/>
        <end position="3138"/>
    </location>
</feature>
<accession>A0A444U3A7</accession>
<dbReference type="InterPro" id="IPR013098">
    <property type="entry name" value="Ig_I-set"/>
</dbReference>
<evidence type="ECO:0000256" key="21">
    <source>
        <dbReference type="ARBA" id="ARBA00048679"/>
    </source>
</evidence>
<feature type="compositionally biased region" description="Low complexity" evidence="22">
    <location>
        <begin position="5316"/>
        <end position="5336"/>
    </location>
</feature>
<feature type="region of interest" description="Disordered" evidence="22">
    <location>
        <begin position="5159"/>
        <end position="5181"/>
    </location>
</feature>
<feature type="region of interest" description="Disordered" evidence="22">
    <location>
        <begin position="3970"/>
        <end position="4006"/>
    </location>
</feature>
<dbReference type="FunFam" id="2.60.40.10:FF:000148">
    <property type="entry name" value="titin isoform X1"/>
    <property type="match status" value="1"/>
</dbReference>
<feature type="compositionally biased region" description="Low complexity" evidence="22">
    <location>
        <begin position="3988"/>
        <end position="4001"/>
    </location>
</feature>
<evidence type="ECO:0000256" key="10">
    <source>
        <dbReference type="ARBA" id="ARBA00022723"/>
    </source>
</evidence>
<dbReference type="SMART" id="SM00409">
    <property type="entry name" value="IG"/>
    <property type="match status" value="43"/>
</dbReference>
<evidence type="ECO:0000259" key="23">
    <source>
        <dbReference type="PROSITE" id="PS50003"/>
    </source>
</evidence>
<dbReference type="Gene3D" id="1.20.900.10">
    <property type="entry name" value="Dbl homology (DH) domain"/>
    <property type="match status" value="1"/>
</dbReference>
<dbReference type="InterPro" id="IPR036116">
    <property type="entry name" value="FN3_sf"/>
</dbReference>
<feature type="domain" description="Ig-like" evidence="26">
    <location>
        <begin position="110"/>
        <end position="198"/>
    </location>
</feature>
<dbReference type="InterPro" id="IPR035899">
    <property type="entry name" value="DBL_dom_sf"/>
</dbReference>
<dbReference type="CDD" id="cd12025">
    <property type="entry name" value="SH3_Obscurin_like"/>
    <property type="match status" value="1"/>
</dbReference>
<feature type="domain" description="Ig-like" evidence="26">
    <location>
        <begin position="1175"/>
        <end position="1263"/>
    </location>
</feature>
<keyword evidence="19" id="KW-0393">Immunoglobulin domain</keyword>
<dbReference type="CDD" id="cd23767">
    <property type="entry name" value="IQCD"/>
    <property type="match status" value="1"/>
</dbReference>
<comment type="cofactor">
    <cofactor evidence="1">
        <name>Mg(2+)</name>
        <dbReference type="ChEBI" id="CHEBI:18420"/>
    </cofactor>
</comment>
<dbReference type="SUPFAM" id="SSF48726">
    <property type="entry name" value="Immunoglobulin"/>
    <property type="match status" value="44"/>
</dbReference>
<evidence type="ECO:0000259" key="27">
    <source>
        <dbReference type="PROSITE" id="PS50853"/>
    </source>
</evidence>
<feature type="domain" description="Ig-like" evidence="26">
    <location>
        <begin position="374"/>
        <end position="457"/>
    </location>
</feature>
<dbReference type="InterPro" id="IPR055251">
    <property type="entry name" value="SOS1_NGEF_PH"/>
</dbReference>
<dbReference type="FunFam" id="2.60.40.10:FF:001084">
    <property type="entry name" value="obscurin-like isoform X3"/>
    <property type="match status" value="1"/>
</dbReference>
<evidence type="ECO:0000256" key="14">
    <source>
        <dbReference type="ARBA" id="ARBA00022840"/>
    </source>
</evidence>
<dbReference type="InterPro" id="IPR003961">
    <property type="entry name" value="FN3_dom"/>
</dbReference>
<dbReference type="PROSITE" id="PS50853">
    <property type="entry name" value="FN3"/>
    <property type="match status" value="3"/>
</dbReference>
<dbReference type="CDD" id="cd00096">
    <property type="entry name" value="Ig"/>
    <property type="match status" value="9"/>
</dbReference>
<dbReference type="FunFam" id="2.60.40.10:FF:000228">
    <property type="entry name" value="obscurin isoform X4"/>
    <property type="match status" value="3"/>
</dbReference>
<dbReference type="GO" id="GO:0005634">
    <property type="term" value="C:nucleus"/>
    <property type="evidence" value="ECO:0007669"/>
    <property type="project" value="UniProtKB-SubCell"/>
</dbReference>
<proteinExistence type="inferred from homology"/>
<feature type="domain" description="Ig-like" evidence="26">
    <location>
        <begin position="1891"/>
        <end position="1976"/>
    </location>
</feature>
<dbReference type="FunFam" id="2.60.40.10:FF:000421">
    <property type="entry name" value="LOW QUALITY PROTEIN: obscurin"/>
    <property type="match status" value="4"/>
</dbReference>
<evidence type="ECO:0000256" key="2">
    <source>
        <dbReference type="ARBA" id="ARBA00004123"/>
    </source>
</evidence>
<dbReference type="GO" id="GO:0005524">
    <property type="term" value="F:ATP binding"/>
    <property type="evidence" value="ECO:0007669"/>
    <property type="project" value="UniProtKB-KW"/>
</dbReference>
<dbReference type="FunFam" id="2.60.40.10:FF:000032">
    <property type="entry name" value="palladin isoform X1"/>
    <property type="match status" value="2"/>
</dbReference>
<dbReference type="SUPFAM" id="SSF50044">
    <property type="entry name" value="SH3-domain"/>
    <property type="match status" value="1"/>
</dbReference>
<feature type="domain" description="Ig-like" evidence="26">
    <location>
        <begin position="1265"/>
        <end position="1352"/>
    </location>
</feature>
<dbReference type="SUPFAM" id="SSF56112">
    <property type="entry name" value="Protein kinase-like (PK-like)"/>
    <property type="match status" value="1"/>
</dbReference>
<dbReference type="SUPFAM" id="SSF50729">
    <property type="entry name" value="PH domain-like"/>
    <property type="match status" value="1"/>
</dbReference>
<dbReference type="FunFam" id="2.60.40.10:FF:000211">
    <property type="entry name" value="Obscurin-like protein 1"/>
    <property type="match status" value="1"/>
</dbReference>
<feature type="domain" description="Ig-like" evidence="26">
    <location>
        <begin position="2513"/>
        <end position="2599"/>
    </location>
</feature>
<evidence type="ECO:0000256" key="15">
    <source>
        <dbReference type="ARBA" id="ARBA00022842"/>
    </source>
</evidence>
<dbReference type="PROSITE" id="PS50835">
    <property type="entry name" value="IG_LIKE"/>
    <property type="match status" value="32"/>
</dbReference>
<dbReference type="FunFam" id="2.60.40.10:FF:000380">
    <property type="entry name" value="obscurin isoform X3"/>
    <property type="match status" value="1"/>
</dbReference>
<dbReference type="FunFam" id="2.60.40.10:FF:000502">
    <property type="entry name" value="obscurin-like protein 1 isoform X2"/>
    <property type="match status" value="1"/>
</dbReference>
<dbReference type="InterPro" id="IPR013106">
    <property type="entry name" value="Ig_V-set"/>
</dbReference>
<dbReference type="Pfam" id="PF07679">
    <property type="entry name" value="I-set"/>
    <property type="match status" value="38"/>
</dbReference>
<dbReference type="Pfam" id="PF00041">
    <property type="entry name" value="fn3"/>
    <property type="match status" value="3"/>
</dbReference>
<feature type="domain" description="Ig-like" evidence="26">
    <location>
        <begin position="3595"/>
        <end position="3688"/>
    </location>
</feature>
<dbReference type="Pfam" id="PF22697">
    <property type="entry name" value="SOS1_NGEF_PH"/>
    <property type="match status" value="1"/>
</dbReference>
<feature type="domain" description="Fibronectin type-III" evidence="27">
    <location>
        <begin position="5573"/>
        <end position="5663"/>
    </location>
</feature>
<dbReference type="FunFam" id="2.60.40.10:FF:001652">
    <property type="entry name" value="Uncharacterized protein"/>
    <property type="match status" value="2"/>
</dbReference>
<dbReference type="PANTHER" id="PTHR35971:SF4">
    <property type="entry name" value="OBSCURIN"/>
    <property type="match status" value="1"/>
</dbReference>
<dbReference type="InterPro" id="IPR013783">
    <property type="entry name" value="Ig-like_fold"/>
</dbReference>
<dbReference type="Pfam" id="PF00612">
    <property type="entry name" value="IQ"/>
    <property type="match status" value="1"/>
</dbReference>
<feature type="region of interest" description="Disordered" evidence="22">
    <location>
        <begin position="4470"/>
        <end position="4512"/>
    </location>
</feature>
<dbReference type="InterPro" id="IPR036179">
    <property type="entry name" value="Ig-like_dom_sf"/>
</dbReference>
<dbReference type="SMART" id="SM00406">
    <property type="entry name" value="IGv"/>
    <property type="match status" value="15"/>
</dbReference>
<keyword evidence="13" id="KW-0418">Kinase</keyword>
<dbReference type="FunFam" id="2.60.40.10:FF:000523">
    <property type="entry name" value="obscurin isoform X4"/>
    <property type="match status" value="1"/>
</dbReference>
<evidence type="ECO:0000313" key="28">
    <source>
        <dbReference type="EMBL" id="RXM29599.1"/>
    </source>
</evidence>
<dbReference type="FunFam" id="1.20.900.10:FF:000027">
    <property type="entry name" value="Obscurin, cytoskeletal calmodulin and titin-interacting RhoGEF"/>
    <property type="match status" value="1"/>
</dbReference>
<feature type="domain" description="Ig-like" evidence="26">
    <location>
        <begin position="2964"/>
        <end position="3049"/>
    </location>
</feature>
<keyword evidence="14" id="KW-0067">ATP-binding</keyword>
<dbReference type="InterPro" id="IPR035526">
    <property type="entry name" value="Obscurin_SH3"/>
</dbReference>
<dbReference type="InterPro" id="IPR000219">
    <property type="entry name" value="DH_dom"/>
</dbReference>
<keyword evidence="15" id="KW-0460">Magnesium</keyword>
<feature type="domain" description="Ig-like" evidence="26">
    <location>
        <begin position="899"/>
        <end position="985"/>
    </location>
</feature>
<dbReference type="InterPro" id="IPR036028">
    <property type="entry name" value="SH3-like_dom_sf"/>
</dbReference>
<feature type="domain" description="Ig-like" evidence="26">
    <location>
        <begin position="4329"/>
        <end position="4423"/>
    </location>
</feature>
<comment type="catalytic activity">
    <reaction evidence="21">
        <text>L-seryl-[protein] + ATP = O-phospho-L-seryl-[protein] + ADP + H(+)</text>
        <dbReference type="Rhea" id="RHEA:17989"/>
        <dbReference type="Rhea" id="RHEA-COMP:9863"/>
        <dbReference type="Rhea" id="RHEA-COMP:11604"/>
        <dbReference type="ChEBI" id="CHEBI:15378"/>
        <dbReference type="ChEBI" id="CHEBI:29999"/>
        <dbReference type="ChEBI" id="CHEBI:30616"/>
        <dbReference type="ChEBI" id="CHEBI:83421"/>
        <dbReference type="ChEBI" id="CHEBI:456216"/>
        <dbReference type="EC" id="2.7.11.1"/>
    </reaction>
</comment>
<dbReference type="PROSITE" id="PS50011">
    <property type="entry name" value="PROTEIN_KINASE_DOM"/>
    <property type="match status" value="1"/>
</dbReference>
<feature type="region of interest" description="Disordered" evidence="22">
    <location>
        <begin position="3738"/>
        <end position="3787"/>
    </location>
</feature>
<dbReference type="GO" id="GO:0003007">
    <property type="term" value="P:heart morphogenesis"/>
    <property type="evidence" value="ECO:0007669"/>
    <property type="project" value="UniProtKB-ARBA"/>
</dbReference>
<dbReference type="SMART" id="SM00060">
    <property type="entry name" value="FN3"/>
    <property type="match status" value="3"/>
</dbReference>
<evidence type="ECO:0000256" key="6">
    <source>
        <dbReference type="ARBA" id="ARBA00022490"/>
    </source>
</evidence>
<evidence type="ECO:0000256" key="4">
    <source>
        <dbReference type="ARBA" id="ARBA00006692"/>
    </source>
</evidence>
<dbReference type="EMBL" id="SCEB01215429">
    <property type="protein sequence ID" value="RXM29599.1"/>
    <property type="molecule type" value="Genomic_DNA"/>
</dbReference>
<evidence type="ECO:0000256" key="3">
    <source>
        <dbReference type="ARBA" id="ARBA00004496"/>
    </source>
</evidence>
<dbReference type="FunFam" id="2.60.40.10:FF:001066">
    <property type="entry name" value="Obscurin-like protein 1 isoform 3"/>
    <property type="match status" value="1"/>
</dbReference>
<dbReference type="SMART" id="SM00325">
    <property type="entry name" value="RhoGEF"/>
    <property type="match status" value="1"/>
</dbReference>
<name>A0A444U3A7_ACIRT</name>
<feature type="domain" description="Ig-like" evidence="26">
    <location>
        <begin position="1357"/>
        <end position="1441"/>
    </location>
</feature>
<dbReference type="Gene3D" id="2.30.29.30">
    <property type="entry name" value="Pleckstrin-homology domain (PH domain)/Phosphotyrosine-binding domain (PTB)"/>
    <property type="match status" value="1"/>
</dbReference>
<feature type="domain" description="Ig-like" evidence="26">
    <location>
        <begin position="2063"/>
        <end position="2151"/>
    </location>
</feature>
<feature type="domain" description="Ig-like" evidence="26">
    <location>
        <begin position="809"/>
        <end position="883"/>
    </location>
</feature>
<evidence type="ECO:0000256" key="7">
    <source>
        <dbReference type="ARBA" id="ARBA00022527"/>
    </source>
</evidence>
<dbReference type="FunFam" id="2.60.40.10:FF:000707">
    <property type="entry name" value="Obscurin, cytoskeletal calmodulin and titin-interacting RhoGEF"/>
    <property type="match status" value="1"/>
</dbReference>
<dbReference type="GO" id="GO:0004674">
    <property type="term" value="F:protein serine/threonine kinase activity"/>
    <property type="evidence" value="ECO:0007669"/>
    <property type="project" value="UniProtKB-KW"/>
</dbReference>
<keyword evidence="29" id="KW-1185">Reference proteome</keyword>
<evidence type="ECO:0000256" key="16">
    <source>
        <dbReference type="ARBA" id="ARBA00022860"/>
    </source>
</evidence>
<dbReference type="PROSITE" id="PS50096">
    <property type="entry name" value="IQ"/>
    <property type="match status" value="1"/>
</dbReference>
<keyword evidence="17" id="KW-1015">Disulfide bond</keyword>
<dbReference type="Gene3D" id="1.10.510.10">
    <property type="entry name" value="Transferase(Phosphotransferase) domain 1"/>
    <property type="match status" value="1"/>
</dbReference>
<feature type="compositionally biased region" description="Basic and acidic residues" evidence="22">
    <location>
        <begin position="3753"/>
        <end position="3772"/>
    </location>
</feature>
<keyword evidence="6" id="KW-0963">Cytoplasm</keyword>
<dbReference type="SMART" id="SM00220">
    <property type="entry name" value="S_TKc"/>
    <property type="match status" value="1"/>
</dbReference>
<evidence type="ECO:0000259" key="25">
    <source>
        <dbReference type="PROSITE" id="PS50011"/>
    </source>
</evidence>
<dbReference type="FunFam" id="2.60.40.10:FF:000214">
    <property type="entry name" value="titin isoform X1"/>
    <property type="match status" value="5"/>
</dbReference>
<dbReference type="CDD" id="cd00063">
    <property type="entry name" value="FN3"/>
    <property type="match status" value="3"/>
</dbReference>
<feature type="domain" description="PH" evidence="23">
    <location>
        <begin position="4811"/>
        <end position="4920"/>
    </location>
</feature>
<evidence type="ECO:0000256" key="22">
    <source>
        <dbReference type="SAM" id="MobiDB-lite"/>
    </source>
</evidence>
<dbReference type="CDD" id="cd20971">
    <property type="entry name" value="IgI_1_Titin-A168_like"/>
    <property type="match status" value="1"/>
</dbReference>
<dbReference type="GO" id="GO:0005516">
    <property type="term" value="F:calmodulin binding"/>
    <property type="evidence" value="ECO:0007669"/>
    <property type="project" value="UniProtKB-KW"/>
</dbReference>
<feature type="domain" description="Ig-like" evidence="26">
    <location>
        <begin position="2604"/>
        <end position="2686"/>
    </location>
</feature>
<evidence type="ECO:0000256" key="8">
    <source>
        <dbReference type="ARBA" id="ARBA00022553"/>
    </source>
</evidence>
<feature type="domain" description="Ig-like" evidence="26">
    <location>
        <begin position="282"/>
        <end position="365"/>
    </location>
</feature>
<keyword evidence="11" id="KW-0677">Repeat</keyword>
<keyword evidence="12" id="KW-0547">Nucleotide-binding</keyword>
<dbReference type="SMART" id="SM00408">
    <property type="entry name" value="IGc2"/>
    <property type="match status" value="31"/>
</dbReference>
<comment type="caution">
    <text evidence="28">The sequence shown here is derived from an EMBL/GenBank/DDBJ whole genome shotgun (WGS) entry which is preliminary data.</text>
</comment>
<evidence type="ECO:0000256" key="5">
    <source>
        <dbReference type="ARBA" id="ARBA00012513"/>
    </source>
</evidence>
<dbReference type="PROSITE" id="PS50003">
    <property type="entry name" value="PH_DOMAIN"/>
    <property type="match status" value="1"/>
</dbReference>
<dbReference type="FunFam" id="2.30.29.30:FF:000197">
    <property type="entry name" value="obscurin isoform X5"/>
    <property type="match status" value="1"/>
</dbReference>
<evidence type="ECO:0000256" key="12">
    <source>
        <dbReference type="ARBA" id="ARBA00022741"/>
    </source>
</evidence>
<dbReference type="InterPro" id="IPR011009">
    <property type="entry name" value="Kinase-like_dom_sf"/>
</dbReference>
<evidence type="ECO:0000256" key="9">
    <source>
        <dbReference type="ARBA" id="ARBA00022679"/>
    </source>
</evidence>
<evidence type="ECO:0000259" key="24">
    <source>
        <dbReference type="PROSITE" id="PS50010"/>
    </source>
</evidence>
<organism evidence="28 29">
    <name type="scientific">Acipenser ruthenus</name>
    <name type="common">Sterlet sturgeon</name>
    <dbReference type="NCBI Taxonomy" id="7906"/>
    <lineage>
        <taxon>Eukaryota</taxon>
        <taxon>Metazoa</taxon>
        <taxon>Chordata</taxon>
        <taxon>Craniata</taxon>
        <taxon>Vertebrata</taxon>
        <taxon>Euteleostomi</taxon>
        <taxon>Actinopterygii</taxon>
        <taxon>Chondrostei</taxon>
        <taxon>Acipenseriformes</taxon>
        <taxon>Acipenseridae</taxon>
        <taxon>Acipenser</taxon>
    </lineage>
</organism>
<dbReference type="PROSITE" id="PS50010">
    <property type="entry name" value="DH_2"/>
    <property type="match status" value="1"/>
</dbReference>
<dbReference type="InterPro" id="IPR003599">
    <property type="entry name" value="Ig_sub"/>
</dbReference>
<feature type="domain" description="Ig-like" evidence="26">
    <location>
        <begin position="2784"/>
        <end position="2870"/>
    </location>
</feature>
<dbReference type="FunFam" id="2.60.40.10:FF:000107">
    <property type="entry name" value="Myosin, light chain kinase a"/>
    <property type="match status" value="2"/>
</dbReference>
<dbReference type="PROSITE" id="PS00108">
    <property type="entry name" value="PROTEIN_KINASE_ST"/>
    <property type="match status" value="1"/>
</dbReference>
<dbReference type="FunFam" id="2.60.40.10:FF:000612">
    <property type="entry name" value="palladin isoform X1"/>
    <property type="match status" value="1"/>
</dbReference>
<protein>
    <recommendedName>
        <fullName evidence="5">non-specific serine/threonine protein kinase</fullName>
        <ecNumber evidence="5">2.7.11.1</ecNumber>
    </recommendedName>
</protein>
<dbReference type="SUPFAM" id="SSF49265">
    <property type="entry name" value="Fibronectin type III"/>
    <property type="match status" value="2"/>
</dbReference>
<dbReference type="Pfam" id="PF00621">
    <property type="entry name" value="RhoGEF"/>
    <property type="match status" value="1"/>
</dbReference>
<dbReference type="SUPFAM" id="SSF48065">
    <property type="entry name" value="DBL homology domain (DH-domain)"/>
    <property type="match status" value="1"/>
</dbReference>
<dbReference type="EC" id="2.7.11.1" evidence="5"/>
<dbReference type="GO" id="GO:0055013">
    <property type="term" value="P:cardiac muscle cell development"/>
    <property type="evidence" value="ECO:0007669"/>
    <property type="project" value="UniProtKB-ARBA"/>
</dbReference>
<feature type="domain" description="Protein kinase" evidence="25">
    <location>
        <begin position="5699"/>
        <end position="5937"/>
    </location>
</feature>
<dbReference type="InterPro" id="IPR052385">
    <property type="entry name" value="Obscurin/Obscurin-like_Reg"/>
</dbReference>
<keyword evidence="9" id="KW-0808">Transferase</keyword>
<dbReference type="SMART" id="SM00233">
    <property type="entry name" value="PH"/>
    <property type="match status" value="1"/>
</dbReference>
<evidence type="ECO:0000256" key="13">
    <source>
        <dbReference type="ARBA" id="ARBA00022777"/>
    </source>
</evidence>
<feature type="domain" description="Ig-like" evidence="26">
    <location>
        <begin position="2423"/>
        <end position="2509"/>
    </location>
</feature>
<feature type="domain" description="Ig-like" evidence="26">
    <location>
        <begin position="3881"/>
        <end position="3970"/>
    </location>
</feature>
<dbReference type="InterPro" id="IPR000719">
    <property type="entry name" value="Prot_kinase_dom"/>
</dbReference>
<dbReference type="InterPro" id="IPR000048">
    <property type="entry name" value="IQ_motif_EF-hand-BS"/>
</dbReference>
<dbReference type="Gene3D" id="2.30.30.40">
    <property type="entry name" value="SH3 Domains"/>
    <property type="match status" value="1"/>
</dbReference>
<dbReference type="FunFam" id="2.60.40.10:FF:000954">
    <property type="entry name" value="Obscurin, cytoskeletal calmodulin and titin-interacting RhoGEF"/>
    <property type="match status" value="1"/>
</dbReference>
<feature type="domain" description="Ig-like" evidence="26">
    <location>
        <begin position="1713"/>
        <end position="1804"/>
    </location>
</feature>
<comment type="subcellular location">
    <subcellularLocation>
        <location evidence="3">Cytoplasm</location>
    </subcellularLocation>
    <subcellularLocation>
        <location evidence="2">Nucleus</location>
    </subcellularLocation>
</comment>
<dbReference type="Proteomes" id="UP000289886">
    <property type="component" value="Unassembled WGS sequence"/>
</dbReference>
<dbReference type="InterPro" id="IPR001849">
    <property type="entry name" value="PH_domain"/>
</dbReference>
<keyword evidence="8" id="KW-0597">Phosphoprotein</keyword>
<evidence type="ECO:0000256" key="11">
    <source>
        <dbReference type="ARBA" id="ARBA00022737"/>
    </source>
</evidence>
<comment type="catalytic activity">
    <reaction evidence="20">
        <text>L-threonyl-[protein] + ATP = O-phospho-L-threonyl-[protein] + ADP + H(+)</text>
        <dbReference type="Rhea" id="RHEA:46608"/>
        <dbReference type="Rhea" id="RHEA-COMP:11060"/>
        <dbReference type="Rhea" id="RHEA-COMP:11605"/>
        <dbReference type="ChEBI" id="CHEBI:15378"/>
        <dbReference type="ChEBI" id="CHEBI:30013"/>
        <dbReference type="ChEBI" id="CHEBI:30616"/>
        <dbReference type="ChEBI" id="CHEBI:61977"/>
        <dbReference type="ChEBI" id="CHEBI:456216"/>
        <dbReference type="EC" id="2.7.11.1"/>
    </reaction>
</comment>
<comment type="similarity">
    <text evidence="4">Belongs to the protein kinase superfamily. CAMK Ser/Thr protein kinase family.</text>
</comment>
<evidence type="ECO:0000259" key="26">
    <source>
        <dbReference type="PROSITE" id="PS50835"/>
    </source>
</evidence>
<feature type="domain" description="Ig-like" evidence="26">
    <location>
        <begin position="3233"/>
        <end position="3309"/>
    </location>
</feature>
<sequence length="5937" mass="657990">MDHDLFGGAPRFLTRPKAFSVCVGRDATLSCTIVGNPVPVVTWEKDKLMICSGGRFKAVVDGNVYRLTVYDLTLNDSGQYICRANNNVGEAYAAVTLHVGLPENQVERPPSFTLKPVSGRVSLGEDVAFQCRVSAYPVPTFSWEKDGRYVGESNRLKIVLDGESSSLKIQCVRFIDGGTYTCRAQNSLGRASASATLVVDHQDAHSLANAASEKATSLLSHLQKRREEMRKTEIDLYQSNDNSTVATYSSSSSNRTPEGLSTLGLSLSQDYKHGASLAGKLPKGVFTRTCTVTEGKHAKLSCYVTGRPKPQIMWKKDGVAVNEGRRQVMYEDEEENFILKILYCKQNDNGLYTCTASNLAGQTYSAVLVIVKEPKVPFKTKLRDVEVLEKETATLQCEVPISTTEASWFMEETKLSQSSKYLMEEEGTLRRLTIHNITTDDDAVYICEMKEGSRTVAELAVIGNIIKKLPRKTALPVSDTAMFCVELQSSCTNCYWTRNSVELRADSRITIVSSGKQHTLTIRECCAEDSGEIAFVAGDCKTSTRFSVTGRDATLSCTIVGNPVPVVTWEKDKLMICSGGRFKAVVDGNVYRLTVYDLTLNDSGQYICRANNNVAPRKYPPDPPVNPVVKDKTEISITLCWSPPEMDRPVPISGYLVERRKVGSQTWMRCHSSDNIPVPEFTVSNLTEEGSYHFRVTAVNSFGQSSTLEFPGTFYLEPKATVKAPLLDVTALAEGEATFTIELSVACSGVWLLNGKILRSGQDYLICRTKNTHTLVIRRVSEIDDGAELKFMAGSTESVCRLSVKASAARITNKSAEKEAVTVGLHGSAQLLAEVSDSAAKVMWMKDGKELKIGKKYESVIVELKRILKVHNVTEEDVGFYECVCDGDKMALQLKAEAPKITIKDKSSDAVKVVSGEQAEFVAEILESNAKVQWFREGKEIRQTKKFIMENKGGQHKLIVTNAKKEDEGTYTCKAGGDTVTFTLTMTEEAAKFVDEQRSPVEVSASPSEILELSCEVSSPGGVVMWRKEQTEVKQDQTTTLTSQGMQHKLVIKNARQSDQGQYTCGTAEDKVAFHVKVKEPEPVFTSSAPVQKEVKASPSEKATLTCEVSQAETEVKWYKDGKLLSSSKKTKVESDGKTRRLVVESVEKKDAGEYTCEAGGEKMTFKIQVAEPEPMFATKVPVQKEVKVSSSEKATLSCEVSQTQTEVKWYKDDKLLSSSKKTKVESDGKTCRLVVEMVEKKDAGQYTCEAAGEKLAFHIEVTEPVAKFQKKPPQKPITVQESETVTLATEVTVDSAAVRWFKDSVELKEGKKYEIKKQGLARLLVVKSAESKDSGTYTCETTGDKQDFKVQVKELPVVFKKKLEDRTVEEREVVVLEVELSKPSTEVKWMKNSVVLQPSNNIEIRVEGAKQTLVIKNVTFPDCGYYSCETLDDKTQAKLNVEMMKIKLVHGLEEAKVQEKETVTFEVELSHTDVEGSWAKDGLKLRAGGNCRITALGKKHALTLSNLKLEDAGLVSFQAEGVHTSGRLTVTEPAVTFTKNLEDVSVPEKEKVTLECELSRSNVDVKWFKDDMVLKPGKKLGIISLGRMRSILIHKCAYEDQGLYTCDVMDSKTSAKLTVHARDIKILKQLEDVEVVEKESAAFICEISHEEVETQWFKNNVKLKPGDNVKMRQEGRTFVLLFKSVKSEDAAEIKFTAESATSTASLRVKELPVKIVKPLRDKIAIEKHRCIFECQVSRPNAQVKWYQKGKEIHASTKYEMESQGEYRKLVINDVEFKDEDTYTCDAIDDKTSAKLLVEEQAISIVKGLSPVEVTEPAEARFEVELSVVDIKPPKWMLNNEILHGSRDVELEHDGNIHRLILKRTRSEMTGPVQFTAGKSNSTAQLTVREPPVQILRQIKDTDAAEKGSATLNCEFSPPPKTVKWFKDQTLLESSSKYHMKQDKNLVELIIQSLKPEDSGVYRCKAGNAETKAKLTVEAHKVEITKHLEAMEVDEESNAVFSCEVSHKDEEVQWFLNNTLLCSSDINEIKKDGKAHTLSLKRLATEDSGTVKVKVGEVFEEVPLKVKAVFLKSLDDVIGEEREMITLECEASKPNVKPVWKKDGIVLAFSDKYELLHAGNTLGIIIHNLNKSDAGFYSCDVGTDIAKSKVTVQDLNIGITKKLKTTEVKEGESCSFECILSHESIDECSWTLGGKPVESGGRFEVSNKGRKYMLNIKKVTAADAGEVVFTARNVNSKTSLIIKEKAATFTKQLENFSVALGEDIVLSCETSTSETSVKWYKDGKALRKSQKYEMCEEGNLTKLIVHNTTTKDSGEYSCETEISKTKATVEVKEKLSRFTKELSDQKAEEKGSVTFQCETEEPVTKVTWRKGISELKTGSKYQLKQEATTLSLTINQLEKSDGDNYSCDIEAAQSRAKLTVQEPDVTIVKGLESQTVFKEENAVFQCQLSHKNVRDVQWKLQDNLLLSNEMNEISAEGKVHTLTLRKVTQEDSGSVVFCVGPHTSTAELKVKGPPAHFTLGLSDVEVEESATATLTCELSQPDCLDVQWRKGSLPISPSSKYQMRQVGTVHTLSINQVTAEDVGEYTCDNGQQQTTAKLTFKALPVFFKQALQDQEAKEGSTATLRCELSKSGAPVEWRKGGIVLWSSNKYEMKQKDHVAELLIKNVQPEDTGDYTCNTGEQQTTASVFVTEPAVTVIKELKNVSVFANEDAVFSVELSRPCVKDVQWKLGGIPLQHNEMNEISTESGGRVHTLMLRKITQDDSSSVTFRAETCTSTAQLTVTAPQPVLFKKMLDSQEVEEGSNAFLRCEISQPGAPVTWRRRQAVLSQGDKYTLQQRGTTVVLIIHNLSPEDAGEYTCDSGDQQTTASLSVKEHVRITRGLEDASVYVGRDACFVCEVSHTGVIDGQWRLESSLLQNNDMNKISASGKVHTLVLKKVTHEETGTVTFGVGSEKSTARLVVQEKHKVLVKEKPLDTTAQEGETAILTCVTSEALASVTWSKDNNPIVPGDKYKVRQEGTASQLLIHNVESGDAGKYTCDTGDEQTTASLNVEALPMFFKQKLQNLEVEEGSTATLRCQLSKLGVCVEWRKGGMVLQPSNKYEMKQTGSVLELLIHNLEPEDNGYYTCDTGEQLTTASVAVQEGEIKIVSGLKNTDVFVGEQATFSCQLSRKGIKEVQWWLDGSPLQNSPFNEIAVHNSTTHTLTLKNLAAEDSGTVTFRSGSLISSAKLLVKDPTIEVVSPMEDMIVEEDKPAEFICQYSRPVQAVWKKNGRQIEPDGRRIVVEQDWNVAKLKINYVNPEDSGMYICEAEGTRVVALLDVQAKPIDIIQGLENVETVEGGEALFECYLSRTELHAYRWLIDDQPVKESENAEMVVFENGRRHLLLLRNLNPEDSGRVTFLAGNVVSSALLAVRGWKLNVVRPLEDSEVAVGGQVEFSCVLSEFVPVAEVSWYVNDSEIHPDDTWAFQVDGNSYRLVLKVARPQLTGEVTFAARDAISSAKLTVIALPDPPEDPELVSKNSQSVTLSWFTPLSDGGGAILGYNVEMRLADSVLWLPCNTKPIRNTEFVIDNLIPGTGYRFRVSAVNRAGIGEPVHLPQTVQLEAQVVVTKSLCSPAVKVGEPTCLECELSVDNSVVTWLKDNTSIQPGKKYQVVSDGKRQVLIIQDFRAADEAVYTCVTSSGAETSVGLDLGAKVNQEGMEMSVTTDVEGLLTQPSLPPETAQEGDLHLLWETLANKRRMSREPTLDSISEVPEGDDKVSKQKGKSEEPPRPSDIEQFFTSSDDDSKAGTPSLVSYLKKASQSTVTLEDGQAQTVATKQFWKLWEPSGAEPEGPTPQQAAVAEQPPIEMSKEEESEMTEAAIKIQAAFKGFKARKELKQHGAPVFGEVFKDQTCEPNGTIHLECVSLSKSDIQVCWLKDGEKLTDGRHHHIDIYNDGTCSLIITALTPKDTGVYTCELSNKLGRGVHSAKVTVGSHPDVPSRGPKQLQYGYSADSEPESSSGSEIDDGIRKAGKRLRRLLRTRLSKNMPDVEEETFVSADEGELESADKHTYREDDKYIYIKFDTLPEAQAACRRFQEMFTALGVPIETEILEEGLPKVELCIMKMPPPLANQGELTPTQEKVQPSYPPAGSDGKLIEENDHYMINEDQEGCHQLIITAVYPTDMGVYRCVAENYSGIASTKAELRVDVSCSSDYDTAADATETSSYVSAKGYLSREQEGVESMAEEEQLPQVLEELHDVLVSPGAPIAKLHVQVKGYPSPRVYWFKDGQPLRPSDRVLMSEEKGLHSLEILEVSMEDAGEYSSYISNSAGSAYSTARLVVKSAKQMLVPPRFLERFSNRRVEKGSSITLSVKVEGSPVPMITWLKEESAEDVLWIKPETPGYKVASSNMQHSLILLDVDPEHSGTYTCIATNKAGQSICTAHLDVVEGLPMEEEVSKASSQYLGEAGTEQFLQKLTSQITEMVSARITQASLRVPGMDSDDESKTPSPSSHHGRSRPSSVIIDSSSESDEGEARGEMCDIYVATADYTPVFVDKETVVLKEGQYVEVLDSAHPLKWLVRTKPTKSTPSRQGWVSPAYLDKKLKFSPDTPAGEAPEFPEEEVSEEEYKRKLCHLIAEIVNTEEEFVRDLDFFVSHHLQHMDTSPDIPPVIASQKATIFRNIDELSIFHSSTLLPGLSQCDTDDDVAMRFIKNADGFEKYIQFLVGRSQAESVVNSRAFQDFFKKYTETELAIEDPSQLPVLSVPDYLERPLDRIQKYKTVLKDMIRNKARSGQNCALLEEAFAVVSSLPHRSENTLHVSLIENYPANLEALGEPIRQGLFTVWEGAPGARASSRGHHRHVFLFKNYVLICKPKLDTNTEAQAYIFKNMMKLTNIDLNDIVEGDDHAFEVWHEREESVRKYTLQARTVIIKNSWVKDICDLQLRFSLPAWSSPDFEEVLANCTAELGETVKLACKVSGTPKPVITWYKDGRAVEVDPHHIIIEDPDGSCTLILDNLTADDSGQYMCFAASTAGNASTLGKILVKREDAQFTCTIQGTPYPENRWYKDGCLLTDKSKYQTFSEARSGVLVLVIKDPGEGDLGRYECKLKNRLGSVNCTAELYLQSPALLTPDRRGEQAVTIEVTEQDTKVPKKTIIIEETITTVVKTPKVKRRVSPGISPSLILRSETSTPEPLPVTWQKKPGVRPQQEMAKKAVIPAFFVTEPKEEQGATARPIATLTKAEEQKSRWIEVEEIIEYKVKKSPKLQRKMGASPAKTRSFSVPAPRPKWSPRNDPNSNNSNNKLVDQAGSFLPDVNVQPLSWGDDQNAASAERECMSPSVSSEPNTNSSADSSSKPTTKTTTSFRLKEVASPMVAQVCQTLVFSFETSETDQGDISLETDTGASAEANALTEVSDDAELTPDQEEWSSEENVIVEEPEAEDNLGNRNAKILTHDGKVLTLEDLEDYIPKEGETYGYADNDQPLAGDKPYEIAVLQREINEPTIGKPVLLNVGMPLVPKPRQNFFSRFKEHLTGSLFMSPSQTANIQSTGEPGISMHVSETRTGGITHSLAVAAPYVQGNTNPLTLASSPVVFPELPICPAVPEVTQVAGNGTLLVWKPLESSEPVTYSIQYSTEGSEWRTLAEGVVESCYTASELSVGAVYSFRVACVNKAGMGPYSEQSAETTIGEEHEEWHIPFIRTIPPRAEDEDSKPQSRFLLFPMHETYTFLSEINRGRFSIIKQCRGDLTQKLFAAKVTPYKADKRHLVLREYQILKRLRHTHVVQLQAAFITLKYLVLIEELCAGQELLHNLAERDSYSELEVRESLLQILNAVQYLHSNHILHLDLKSDNMVVTDNNVLKIVDFGCAQAYTAGKPLMVEKMKEQTENRAPEILEGKGVGPETDIWSIGVLTFVMLSGDWPFASDIHCEKEKNIKRGKIKFGRCYPGLSEGAVNFVKCSLNNKPW</sequence>
<dbReference type="InterPro" id="IPR007110">
    <property type="entry name" value="Ig-like_dom"/>
</dbReference>
<feature type="domain" description="Ig-like" evidence="26">
    <location>
        <begin position="10"/>
        <end position="98"/>
    </location>
</feature>
<keyword evidence="18" id="KW-0539">Nucleus</keyword>
<feature type="region of interest" description="Disordered" evidence="22">
    <location>
        <begin position="5239"/>
        <end position="5336"/>
    </location>
</feature>
<feature type="domain" description="Ig-like" evidence="26">
    <location>
        <begin position="4930"/>
        <end position="5013"/>
    </location>
</feature>
<dbReference type="InterPro" id="IPR011993">
    <property type="entry name" value="PH-like_dom_sf"/>
</dbReference>
<feature type="domain" description="Ig-like" evidence="26">
    <location>
        <begin position="2244"/>
        <end position="2336"/>
    </location>
</feature>
<dbReference type="FunFam" id="2.60.40.10:FF:000050">
    <property type="entry name" value="Titin isoform B"/>
    <property type="match status" value="1"/>
</dbReference>
<feature type="domain" description="Ig-like" evidence="26">
    <location>
        <begin position="550"/>
        <end position="636"/>
    </location>
</feature>
<feature type="domain" description="Ig-like" evidence="26">
    <location>
        <begin position="3142"/>
        <end position="3216"/>
    </location>
</feature>
<dbReference type="GO" id="GO:0005737">
    <property type="term" value="C:cytoplasm"/>
    <property type="evidence" value="ECO:0007669"/>
    <property type="project" value="UniProtKB-SubCell"/>
</dbReference>
<feature type="domain" description="Ig-like" evidence="26">
    <location>
        <begin position="1534"/>
        <end position="1619"/>
    </location>
</feature>
<keyword evidence="7" id="KW-0723">Serine/threonine-protein kinase</keyword>
<reference evidence="28 29" key="1">
    <citation type="submission" date="2019-01" db="EMBL/GenBank/DDBJ databases">
        <title>Draft Genome and Complete Hox-Cluster Characterization of the Sterlet Sturgeon (Acipenser ruthenus).</title>
        <authorList>
            <person name="Wei Q."/>
        </authorList>
    </citation>
    <scope>NUCLEOTIDE SEQUENCE [LARGE SCALE GENOMIC DNA]</scope>
    <source>
        <strain evidence="28">WHYD16114868_AA</strain>
        <tissue evidence="28">Blood</tissue>
    </source>
</reference>
<evidence type="ECO:0000256" key="18">
    <source>
        <dbReference type="ARBA" id="ARBA00023242"/>
    </source>
</evidence>
<gene>
    <name evidence="28" type="ORF">EOD39_8684</name>
</gene>
<dbReference type="PANTHER" id="PTHR35971">
    <property type="entry name" value="SI:DKEY-31G6.6"/>
    <property type="match status" value="1"/>
</dbReference>
<feature type="domain" description="Ig-like" evidence="26">
    <location>
        <begin position="991"/>
        <end position="1065"/>
    </location>
</feature>
<evidence type="ECO:0000256" key="17">
    <source>
        <dbReference type="ARBA" id="ARBA00023157"/>
    </source>
</evidence>
<dbReference type="InterPro" id="IPR008271">
    <property type="entry name" value="Ser/Thr_kinase_AS"/>
</dbReference>
<feature type="compositionally biased region" description="Low complexity" evidence="22">
    <location>
        <begin position="4485"/>
        <end position="4504"/>
    </location>
</feature>
<dbReference type="Pfam" id="PF00069">
    <property type="entry name" value="Pkinase"/>
    <property type="match status" value="1"/>
</dbReference>
<keyword evidence="16" id="KW-0112">Calmodulin-binding</keyword>
<feature type="domain" description="Fibronectin type-III" evidence="27">
    <location>
        <begin position="623"/>
        <end position="719"/>
    </location>
</feature>
<dbReference type="SMART" id="SM00015">
    <property type="entry name" value="IQ"/>
    <property type="match status" value="1"/>
</dbReference>
<dbReference type="GO" id="GO:0046872">
    <property type="term" value="F:metal ion binding"/>
    <property type="evidence" value="ECO:0007669"/>
    <property type="project" value="UniProtKB-KW"/>
</dbReference>
<feature type="domain" description="Ig-like" evidence="26">
    <location>
        <begin position="1083"/>
        <end position="1169"/>
    </location>
</feature>
<dbReference type="InterPro" id="IPR003598">
    <property type="entry name" value="Ig_sub2"/>
</dbReference>
<dbReference type="Gene3D" id="2.60.40.10">
    <property type="entry name" value="Immunoglobulins"/>
    <property type="match status" value="47"/>
</dbReference>
<evidence type="ECO:0000256" key="20">
    <source>
        <dbReference type="ARBA" id="ARBA00047899"/>
    </source>
</evidence>